<evidence type="ECO:0000256" key="2">
    <source>
        <dbReference type="SAM" id="MobiDB-lite"/>
    </source>
</evidence>
<proteinExistence type="predicted"/>
<feature type="region of interest" description="Disordered" evidence="2">
    <location>
        <begin position="113"/>
        <end position="198"/>
    </location>
</feature>
<evidence type="ECO:0000313" key="4">
    <source>
        <dbReference type="Proteomes" id="UP000429607"/>
    </source>
</evidence>
<evidence type="ECO:0000256" key="1">
    <source>
        <dbReference type="SAM" id="Coils"/>
    </source>
</evidence>
<name>A0A6A3LDZ0_9STRA</name>
<feature type="region of interest" description="Disordered" evidence="2">
    <location>
        <begin position="313"/>
        <end position="391"/>
    </location>
</feature>
<feature type="coiled-coil region" evidence="1">
    <location>
        <begin position="59"/>
        <end position="97"/>
    </location>
</feature>
<protein>
    <submittedName>
        <fullName evidence="3">Uncharacterized protein</fullName>
    </submittedName>
</protein>
<accession>A0A6A3LDZ0</accession>
<dbReference type="EMBL" id="QXFV01001025">
    <property type="protein sequence ID" value="KAE9017636.1"/>
    <property type="molecule type" value="Genomic_DNA"/>
</dbReference>
<gene>
    <name evidence="3" type="ORF">PR001_g14347</name>
</gene>
<feature type="compositionally biased region" description="Basic and acidic residues" evidence="2">
    <location>
        <begin position="335"/>
        <end position="346"/>
    </location>
</feature>
<reference evidence="3 4" key="1">
    <citation type="submission" date="2018-09" db="EMBL/GenBank/DDBJ databases">
        <title>Genomic investigation of the strawberry pathogen Phytophthora fragariae indicates pathogenicity is determined by transcriptional variation in three key races.</title>
        <authorList>
            <person name="Adams T.M."/>
            <person name="Armitage A.D."/>
            <person name="Sobczyk M.K."/>
            <person name="Bates H.J."/>
            <person name="Dunwell J.M."/>
            <person name="Nellist C.F."/>
            <person name="Harrison R.J."/>
        </authorList>
    </citation>
    <scope>NUCLEOTIDE SEQUENCE [LARGE SCALE GENOMIC DNA]</scope>
    <source>
        <strain evidence="3 4">SCRP249</strain>
    </source>
</reference>
<keyword evidence="1" id="KW-0175">Coiled coil</keyword>
<dbReference type="AlphaFoldDB" id="A0A6A3LDZ0"/>
<organism evidence="3 4">
    <name type="scientific">Phytophthora rubi</name>
    <dbReference type="NCBI Taxonomy" id="129364"/>
    <lineage>
        <taxon>Eukaryota</taxon>
        <taxon>Sar</taxon>
        <taxon>Stramenopiles</taxon>
        <taxon>Oomycota</taxon>
        <taxon>Peronosporomycetes</taxon>
        <taxon>Peronosporales</taxon>
        <taxon>Peronosporaceae</taxon>
        <taxon>Phytophthora</taxon>
    </lineage>
</organism>
<evidence type="ECO:0000313" key="3">
    <source>
        <dbReference type="EMBL" id="KAE9017636.1"/>
    </source>
</evidence>
<sequence>MSTLLKQTLVQLREAKRQLQSSGSRDGSELLEFFSEISAMKTGFAQLNQHWKEAFLVCKRQLDQELSDHARDFKRAAQNHEQEEEVLRSRLASMTQERDDMFASARSLKHRLKAGCDEDDADGEKKEDSGSGPTSGSKSAPLDFTQDPTPPSTPQTPPSKQRKHTVSSRKLQLRPDPYTPNDKDAMDPQKSLTRTAEEARASLADHAVIWDKQRTDLQLVMRSGLDYLGAFELVNGDHLVHPRIPVRELTLMLARMMYWGRLNHTPWAKYAPSWCYKKAESYLDNLDGAPARWPTLMKLRLDDSAEVMEALFSGVGESEDDEDRDVTFKSSVEFKPQDPRTTPPREAKRRRGSVSSVSSSSAPTVTDPPSEPPAKRHHPVQDRRRSVLARKKYSELAPDELTLVETPGRGVMSWRQYGILLKFAPGTANAIEQTTGFPDYAPNLSKTTELEGVRARRNPSLFKVLWDSAPWDDMFQQRLKFLTLHSADDLSARAKSDLVDIVEFTWTHRRTFLANWSLVFIDHHRDAYSANLHTERKKECDAVKKNYKKLLDDKVRGGRPSGARPGGTWHLDIPGQVLLLGLDGQVSIE</sequence>
<feature type="compositionally biased region" description="Pro residues" evidence="2">
    <location>
        <begin position="148"/>
        <end position="157"/>
    </location>
</feature>
<comment type="caution">
    <text evidence="3">The sequence shown here is derived from an EMBL/GenBank/DDBJ whole genome shotgun (WGS) entry which is preliminary data.</text>
</comment>
<dbReference type="Proteomes" id="UP000429607">
    <property type="component" value="Unassembled WGS sequence"/>
</dbReference>